<keyword evidence="2" id="KW-1185">Reference proteome</keyword>
<gene>
    <name evidence="1" type="ORF">K488DRAFT_44102</name>
</gene>
<sequence length="240" mass="26818">VIGLTGGIATGKSTVSSILAARGLPIIDADVLAREVVQPGTRAHRAIVREFGTGVLLPDGSLDRPKLGAVVFNDERKRRALNAIVHPAVRYGMLWAVIKCWMRGERVCVLDVPLLIEAGFWRWVGKIVVVYCSAEIQMQRLQQRDGSPREAAQARIQAQMPIADKLEYADAVIDNSGGRSELETQVDGFVRKLDREVGELVWRLDIFPPFGLASAALTVFWRWMRHAKRARRRRGRGERT</sequence>
<evidence type="ECO:0000313" key="1">
    <source>
        <dbReference type="EMBL" id="KAI0035049.1"/>
    </source>
</evidence>
<name>A0ACB8QT31_9AGAM</name>
<feature type="non-terminal residue" evidence="1">
    <location>
        <position position="1"/>
    </location>
</feature>
<evidence type="ECO:0000313" key="2">
    <source>
        <dbReference type="Proteomes" id="UP000814128"/>
    </source>
</evidence>
<accession>A0ACB8QT31</accession>
<protein>
    <submittedName>
        <fullName evidence="1">CoaE-domain-containing protein</fullName>
    </submittedName>
</protein>
<reference evidence="1" key="1">
    <citation type="submission" date="2021-02" db="EMBL/GenBank/DDBJ databases">
        <authorList>
            <consortium name="DOE Joint Genome Institute"/>
            <person name="Ahrendt S."/>
            <person name="Looney B.P."/>
            <person name="Miyauchi S."/>
            <person name="Morin E."/>
            <person name="Drula E."/>
            <person name="Courty P.E."/>
            <person name="Chicoki N."/>
            <person name="Fauchery L."/>
            <person name="Kohler A."/>
            <person name="Kuo A."/>
            <person name="Labutti K."/>
            <person name="Pangilinan J."/>
            <person name="Lipzen A."/>
            <person name="Riley R."/>
            <person name="Andreopoulos W."/>
            <person name="He G."/>
            <person name="Johnson J."/>
            <person name="Barry K.W."/>
            <person name="Grigoriev I.V."/>
            <person name="Nagy L."/>
            <person name="Hibbett D."/>
            <person name="Henrissat B."/>
            <person name="Matheny P.B."/>
            <person name="Labbe J."/>
            <person name="Martin F."/>
        </authorList>
    </citation>
    <scope>NUCLEOTIDE SEQUENCE</scope>
    <source>
        <strain evidence="1">EC-137</strain>
    </source>
</reference>
<comment type="caution">
    <text evidence="1">The sequence shown here is derived from an EMBL/GenBank/DDBJ whole genome shotgun (WGS) entry which is preliminary data.</text>
</comment>
<reference evidence="1" key="2">
    <citation type="journal article" date="2022" name="New Phytol.">
        <title>Evolutionary transition to the ectomycorrhizal habit in the genomes of a hyperdiverse lineage of mushroom-forming fungi.</title>
        <authorList>
            <person name="Looney B."/>
            <person name="Miyauchi S."/>
            <person name="Morin E."/>
            <person name="Drula E."/>
            <person name="Courty P.E."/>
            <person name="Kohler A."/>
            <person name="Kuo A."/>
            <person name="LaButti K."/>
            <person name="Pangilinan J."/>
            <person name="Lipzen A."/>
            <person name="Riley R."/>
            <person name="Andreopoulos W."/>
            <person name="He G."/>
            <person name="Johnson J."/>
            <person name="Nolan M."/>
            <person name="Tritt A."/>
            <person name="Barry K.W."/>
            <person name="Grigoriev I.V."/>
            <person name="Nagy L.G."/>
            <person name="Hibbett D."/>
            <person name="Henrissat B."/>
            <person name="Matheny P.B."/>
            <person name="Labbe J."/>
            <person name="Martin F.M."/>
        </authorList>
    </citation>
    <scope>NUCLEOTIDE SEQUENCE</scope>
    <source>
        <strain evidence="1">EC-137</strain>
    </source>
</reference>
<dbReference type="Proteomes" id="UP000814128">
    <property type="component" value="Unassembled WGS sequence"/>
</dbReference>
<dbReference type="EMBL" id="MU273490">
    <property type="protein sequence ID" value="KAI0035049.1"/>
    <property type="molecule type" value="Genomic_DNA"/>
</dbReference>
<organism evidence="1 2">
    <name type="scientific">Vararia minispora EC-137</name>
    <dbReference type="NCBI Taxonomy" id="1314806"/>
    <lineage>
        <taxon>Eukaryota</taxon>
        <taxon>Fungi</taxon>
        <taxon>Dikarya</taxon>
        <taxon>Basidiomycota</taxon>
        <taxon>Agaricomycotina</taxon>
        <taxon>Agaricomycetes</taxon>
        <taxon>Russulales</taxon>
        <taxon>Lachnocladiaceae</taxon>
        <taxon>Vararia</taxon>
    </lineage>
</organism>
<proteinExistence type="predicted"/>